<dbReference type="InterPro" id="IPR018704">
    <property type="entry name" value="SecYEG/CpoB_TPR"/>
</dbReference>
<dbReference type="Proteomes" id="UP000272781">
    <property type="component" value="Unassembled WGS sequence"/>
</dbReference>
<accession>A0AAJ4UXG9</accession>
<evidence type="ECO:0000313" key="6">
    <source>
        <dbReference type="Proteomes" id="UP000272781"/>
    </source>
</evidence>
<dbReference type="PROSITE" id="PS50005">
    <property type="entry name" value="TPR"/>
    <property type="match status" value="2"/>
</dbReference>
<evidence type="ECO:0000313" key="5">
    <source>
        <dbReference type="EMBL" id="ROR39453.1"/>
    </source>
</evidence>
<dbReference type="EMBL" id="CP027432">
    <property type="protein sequence ID" value="QCI28862.1"/>
    <property type="molecule type" value="Genomic_DNA"/>
</dbReference>
<protein>
    <submittedName>
        <fullName evidence="5">Tetratricopeptide repeat protein</fullName>
    </submittedName>
</protein>
<evidence type="ECO:0000313" key="7">
    <source>
        <dbReference type="Proteomes" id="UP000298805"/>
    </source>
</evidence>
<evidence type="ECO:0000259" key="2">
    <source>
        <dbReference type="Pfam" id="PF09976"/>
    </source>
</evidence>
<organism evidence="5 6">
    <name type="scientific">Caminibacter pacificus</name>
    <dbReference type="NCBI Taxonomy" id="1424653"/>
    <lineage>
        <taxon>Bacteria</taxon>
        <taxon>Pseudomonadati</taxon>
        <taxon>Campylobacterota</taxon>
        <taxon>Epsilonproteobacteria</taxon>
        <taxon>Nautiliales</taxon>
        <taxon>Nautiliaceae</taxon>
        <taxon>Caminibacter</taxon>
    </lineage>
</organism>
<dbReference type="Pfam" id="PF24323">
    <property type="entry name" value="DUF7494"/>
    <property type="match status" value="1"/>
</dbReference>
<feature type="domain" description="DUF7494" evidence="3">
    <location>
        <begin position="14"/>
        <end position="121"/>
    </location>
</feature>
<evidence type="ECO:0000313" key="4">
    <source>
        <dbReference type="EMBL" id="QCI28862.1"/>
    </source>
</evidence>
<reference evidence="7" key="1">
    <citation type="submission" date="2018-03" db="EMBL/GenBank/DDBJ databases">
        <title>A comparative analysis of the Nautiliaceae.</title>
        <authorList>
            <person name="Grosche A."/>
            <person name="Smedile F."/>
            <person name="Vetriani C."/>
        </authorList>
    </citation>
    <scope>NUCLEOTIDE SEQUENCE [LARGE SCALE GENOMIC DNA]</scope>
    <source>
        <strain evidence="7">TB6</strain>
    </source>
</reference>
<proteinExistence type="predicted"/>
<feature type="repeat" description="TPR" evidence="1">
    <location>
        <begin position="231"/>
        <end position="264"/>
    </location>
</feature>
<dbReference type="InterPro" id="IPR011990">
    <property type="entry name" value="TPR-like_helical_dom_sf"/>
</dbReference>
<dbReference type="Proteomes" id="UP000298805">
    <property type="component" value="Chromosome"/>
</dbReference>
<name>A0AAJ4UXG9_9BACT</name>
<dbReference type="Pfam" id="PF09976">
    <property type="entry name" value="TPR_21"/>
    <property type="match status" value="1"/>
</dbReference>
<dbReference type="SUPFAM" id="SSF48452">
    <property type="entry name" value="TPR-like"/>
    <property type="match status" value="2"/>
</dbReference>
<evidence type="ECO:0000259" key="3">
    <source>
        <dbReference type="Pfam" id="PF24323"/>
    </source>
</evidence>
<dbReference type="InterPro" id="IPR055917">
    <property type="entry name" value="DUF7494"/>
</dbReference>
<gene>
    <name evidence="4" type="ORF">C6V80_07745</name>
    <name evidence="5" type="ORF">EDC58_1393</name>
</gene>
<dbReference type="EMBL" id="RJVK01000003">
    <property type="protein sequence ID" value="ROR39453.1"/>
    <property type="molecule type" value="Genomic_DNA"/>
</dbReference>
<dbReference type="SMART" id="SM00028">
    <property type="entry name" value="TPR"/>
    <property type="match status" value="5"/>
</dbReference>
<feature type="domain" description="Ancillary SecYEG translocon subunit/Cell division coordinator CpoB TPR" evidence="2">
    <location>
        <begin position="253"/>
        <end position="333"/>
    </location>
</feature>
<sequence>MRFFLFFPVFLFALQLNIDYGNAKKPYEVLTIYNKFPFKCSLKEKTFICVFDKTPKTPVFKEESRFFQVIPKFSKKFTITIKIKSDNFKVFAFKDNLYKKPLITPFRLKKAKKWVIVANEQYLENTNKGLDFYYKHAVYPYIGAIDENLRPIRGENAMDIAKYFEILKAYKKGRDVLDEIDQFVKEYPNSIFLSDVLYLKLKILDRENQSEDVVQLGKEWIKKFAYSPKLPEVLLLIGENYSKMGLISDASYFFNRIITEYPNTKYAYKAMIYLADQLYTMGDEKKAFKLYEKALYSTKDINVASLAALRLAQRYMDKGQVKKAIEYYEKIYKANKEFLLKDKRKAYELAKRLASEKVYNLAINIGEDLLKRLKKLDDLYEPLLYNLALWSYEAGDYQKSLKFINKYLKEFPYGDYSDNIKALRDKVLFEVPEQNLTKKLQYIDKVLNEYKNTDIAKKALVEKIKILYKLKKYDEILKLQKEIKNIPKKLFPQKDTFIKKVASEYAKELLEKGYCQKAIELIKKYKLNLKEDEKVYSCAMKVKDCKLASAICNKYLDNPSDEVFVKWMKRKIEALWCMRDYKNVVTAVDDLCQIERNCHKYLMYKFFALWNLGKYKQALKTAQKLEKYQTIQNADAYIKIVNWAMQNKDYLLAATYAKKIIDLQNRFNAYPYSPFVDFVFAKYTKNKNEAIKVLEKLIPKVKGEDLARAYFMLANLTGKKDYLQKCLNVKDSKLWKGLCKDALNLF</sequence>
<reference evidence="5 6" key="2">
    <citation type="submission" date="2018-11" db="EMBL/GenBank/DDBJ databases">
        <title>Genomic Encyclopedia of Type Strains, Phase IV (KMG-IV): sequencing the most valuable type-strain genomes for metagenomic binning, comparative biology and taxonomic classification.</title>
        <authorList>
            <person name="Goeker M."/>
        </authorList>
    </citation>
    <scope>NUCLEOTIDE SEQUENCE [LARGE SCALE GENOMIC DNA]</scope>
    <source>
        <strain evidence="5 6">DSM 27783</strain>
    </source>
</reference>
<evidence type="ECO:0000256" key="1">
    <source>
        <dbReference type="PROSITE-ProRule" id="PRU00339"/>
    </source>
</evidence>
<reference evidence="4" key="3">
    <citation type="submission" date="2019-06" db="EMBL/GenBank/DDBJ databases">
        <title>A comparative analysis of the Nautiliaceae.</title>
        <authorList>
            <person name="Grosche A."/>
            <person name="Smedile F."/>
            <person name="Vetriani C."/>
        </authorList>
    </citation>
    <scope>NUCLEOTIDE SEQUENCE</scope>
    <source>
        <strain evidence="4">TB6</strain>
    </source>
</reference>
<feature type="repeat" description="TPR" evidence="1">
    <location>
        <begin position="305"/>
        <end position="338"/>
    </location>
</feature>
<dbReference type="InterPro" id="IPR019734">
    <property type="entry name" value="TPR_rpt"/>
</dbReference>
<dbReference type="Pfam" id="PF13174">
    <property type="entry name" value="TPR_6"/>
    <property type="match status" value="1"/>
</dbReference>
<keyword evidence="7" id="KW-1185">Reference proteome</keyword>
<dbReference type="RefSeq" id="WP_123352784.1">
    <property type="nucleotide sequence ID" value="NZ_CP027432.2"/>
</dbReference>
<keyword evidence="1" id="KW-0802">TPR repeat</keyword>
<dbReference type="Gene3D" id="1.25.40.10">
    <property type="entry name" value="Tetratricopeptide repeat domain"/>
    <property type="match status" value="4"/>
</dbReference>
<dbReference type="AlphaFoldDB" id="A0AAJ4UXG9"/>